<evidence type="ECO:0000256" key="6">
    <source>
        <dbReference type="ARBA" id="ARBA00022840"/>
    </source>
</evidence>
<comment type="subcellular location">
    <subcellularLocation>
        <location evidence="1">Cell membrane</location>
        <topology evidence="1">Multi-pass membrane protein</topology>
    </subcellularLocation>
</comment>
<evidence type="ECO:0000259" key="11">
    <source>
        <dbReference type="PROSITE" id="PS50893"/>
    </source>
</evidence>
<protein>
    <recommendedName>
        <fullName evidence="11">ABC transporter domain-containing protein</fullName>
    </recommendedName>
</protein>
<comment type="similarity">
    <text evidence="9">Belongs to the ABC transporter superfamily. Lipid exporter (TC 3.A.1.106) family.</text>
</comment>
<evidence type="ECO:0000313" key="12">
    <source>
        <dbReference type="EMBL" id="GDY80211.1"/>
    </source>
</evidence>
<dbReference type="AlphaFoldDB" id="A0A4D4N6M3"/>
<organism evidence="12 13">
    <name type="scientific">Streptomyces avermitilis</name>
    <dbReference type="NCBI Taxonomy" id="33903"/>
    <lineage>
        <taxon>Bacteria</taxon>
        <taxon>Bacillati</taxon>
        <taxon>Actinomycetota</taxon>
        <taxon>Actinomycetes</taxon>
        <taxon>Kitasatosporales</taxon>
        <taxon>Streptomycetaceae</taxon>
        <taxon>Streptomyces</taxon>
    </lineage>
</organism>
<evidence type="ECO:0000313" key="13">
    <source>
        <dbReference type="Proteomes" id="UP000299211"/>
    </source>
</evidence>
<dbReference type="InterPro" id="IPR017871">
    <property type="entry name" value="ABC_transporter-like_CS"/>
</dbReference>
<evidence type="ECO:0000256" key="8">
    <source>
        <dbReference type="ARBA" id="ARBA00023136"/>
    </source>
</evidence>
<comment type="caution">
    <text evidence="12">The sequence shown here is derived from an EMBL/GenBank/DDBJ whole genome shotgun (WGS) entry which is preliminary data.</text>
</comment>
<feature type="region of interest" description="Disordered" evidence="10">
    <location>
        <begin position="45"/>
        <end position="78"/>
    </location>
</feature>
<reference evidence="12 13" key="1">
    <citation type="submission" date="2019-04" db="EMBL/GenBank/DDBJ databases">
        <title>Draft genome sequences of Streptomyces avermitilis ATCC 31267.</title>
        <authorList>
            <person name="Komaki H."/>
            <person name="Tamura T."/>
            <person name="Hosoyama A."/>
        </authorList>
    </citation>
    <scope>NUCLEOTIDE SEQUENCE [LARGE SCALE GENOMIC DNA]</scope>
    <source>
        <strain evidence="12 13">ATCC 31267</strain>
    </source>
</reference>
<dbReference type="Gene3D" id="3.40.50.300">
    <property type="entry name" value="P-loop containing nucleotide triphosphate hydrolases"/>
    <property type="match status" value="1"/>
</dbReference>
<sequence length="334" mass="35833">MLGVDQFGVDAAHQRVGAGGGVSARTSPTRLCAASDFGVKELTTLDPVPGRLDRLPAHRPRPPDAPRHDPGPAKGPTAISARNVTYTYPGTAVPALAGVDLELKRGEVVALVGENGSGKTTLAHLLTGLYLPDHGTVEWDQVDLATADPQSVWKSVAMVPQDYTRWPLTCRENITLGMPSDEGDAAVLRAAEEAGAMAVVAHLPDGLDTSLARSWWGGHDLSGGQWQRIALARAFHKDAPVLILDEPTSALDARIEHQVFSRLRELSAGRTALFITHRLANARVADKVIVLEKGAVAESGTYDELLRIDGLFAELHRMQEGAERDIPTPRTTRI</sequence>
<keyword evidence="6" id="KW-0067">ATP-binding</keyword>
<proteinExistence type="inferred from homology"/>
<dbReference type="CDD" id="cd03228">
    <property type="entry name" value="ABCC_MRP_Like"/>
    <property type="match status" value="1"/>
</dbReference>
<feature type="compositionally biased region" description="Basic and acidic residues" evidence="10">
    <location>
        <begin position="51"/>
        <end position="71"/>
    </location>
</feature>
<evidence type="ECO:0000256" key="3">
    <source>
        <dbReference type="ARBA" id="ARBA00022475"/>
    </source>
</evidence>
<dbReference type="PANTHER" id="PTHR43394:SF1">
    <property type="entry name" value="ATP-BINDING CASSETTE SUB-FAMILY B MEMBER 10, MITOCHONDRIAL"/>
    <property type="match status" value="1"/>
</dbReference>
<keyword evidence="3" id="KW-1003">Cell membrane</keyword>
<dbReference type="EMBL" id="BJHY01000002">
    <property type="protein sequence ID" value="GDY80211.1"/>
    <property type="molecule type" value="Genomic_DNA"/>
</dbReference>
<dbReference type="PROSITE" id="PS50893">
    <property type="entry name" value="ABC_TRANSPORTER_2"/>
    <property type="match status" value="1"/>
</dbReference>
<dbReference type="InterPro" id="IPR027417">
    <property type="entry name" value="P-loop_NTPase"/>
</dbReference>
<name>A0A4D4N6M3_STRAX</name>
<dbReference type="GO" id="GO:0005886">
    <property type="term" value="C:plasma membrane"/>
    <property type="evidence" value="ECO:0007669"/>
    <property type="project" value="UniProtKB-SubCell"/>
</dbReference>
<dbReference type="InterPro" id="IPR039421">
    <property type="entry name" value="Type_1_exporter"/>
</dbReference>
<evidence type="ECO:0000256" key="1">
    <source>
        <dbReference type="ARBA" id="ARBA00004651"/>
    </source>
</evidence>
<evidence type="ECO:0000256" key="5">
    <source>
        <dbReference type="ARBA" id="ARBA00022741"/>
    </source>
</evidence>
<accession>A0A4D4N6M3</accession>
<evidence type="ECO:0000256" key="7">
    <source>
        <dbReference type="ARBA" id="ARBA00022989"/>
    </source>
</evidence>
<dbReference type="GO" id="GO:0005524">
    <property type="term" value="F:ATP binding"/>
    <property type="evidence" value="ECO:0007669"/>
    <property type="project" value="UniProtKB-KW"/>
</dbReference>
<keyword evidence="2" id="KW-0813">Transport</keyword>
<evidence type="ECO:0000256" key="9">
    <source>
        <dbReference type="ARBA" id="ARBA00061644"/>
    </source>
</evidence>
<dbReference type="Pfam" id="PF00005">
    <property type="entry name" value="ABC_tran"/>
    <property type="match status" value="1"/>
</dbReference>
<evidence type="ECO:0000256" key="4">
    <source>
        <dbReference type="ARBA" id="ARBA00022692"/>
    </source>
</evidence>
<dbReference type="PANTHER" id="PTHR43394">
    <property type="entry name" value="ATP-DEPENDENT PERMEASE MDL1, MITOCHONDRIAL"/>
    <property type="match status" value="1"/>
</dbReference>
<keyword evidence="4" id="KW-0812">Transmembrane</keyword>
<dbReference type="InterPro" id="IPR003593">
    <property type="entry name" value="AAA+_ATPase"/>
</dbReference>
<evidence type="ECO:0000256" key="2">
    <source>
        <dbReference type="ARBA" id="ARBA00022448"/>
    </source>
</evidence>
<dbReference type="SMART" id="SM00382">
    <property type="entry name" value="AAA"/>
    <property type="match status" value="1"/>
</dbReference>
<dbReference type="GO" id="GO:0016887">
    <property type="term" value="F:ATP hydrolysis activity"/>
    <property type="evidence" value="ECO:0007669"/>
    <property type="project" value="InterPro"/>
</dbReference>
<dbReference type="Proteomes" id="UP000299211">
    <property type="component" value="Unassembled WGS sequence"/>
</dbReference>
<keyword evidence="5" id="KW-0547">Nucleotide-binding</keyword>
<dbReference type="SUPFAM" id="SSF52540">
    <property type="entry name" value="P-loop containing nucleoside triphosphate hydrolases"/>
    <property type="match status" value="1"/>
</dbReference>
<keyword evidence="8" id="KW-0472">Membrane</keyword>
<gene>
    <name evidence="12" type="ORF">SAV31267_096960</name>
</gene>
<dbReference type="FunFam" id="3.40.50.300:FF:000299">
    <property type="entry name" value="ABC transporter ATP-binding protein/permease"/>
    <property type="match status" value="1"/>
</dbReference>
<keyword evidence="7" id="KW-1133">Transmembrane helix</keyword>
<evidence type="ECO:0000256" key="10">
    <source>
        <dbReference type="SAM" id="MobiDB-lite"/>
    </source>
</evidence>
<dbReference type="PROSITE" id="PS00211">
    <property type="entry name" value="ABC_TRANSPORTER_1"/>
    <property type="match status" value="1"/>
</dbReference>
<feature type="domain" description="ABC transporter" evidence="11">
    <location>
        <begin position="79"/>
        <end position="318"/>
    </location>
</feature>
<dbReference type="InterPro" id="IPR003439">
    <property type="entry name" value="ABC_transporter-like_ATP-bd"/>
</dbReference>
<dbReference type="GO" id="GO:0015421">
    <property type="term" value="F:ABC-type oligopeptide transporter activity"/>
    <property type="evidence" value="ECO:0007669"/>
    <property type="project" value="TreeGrafter"/>
</dbReference>